<keyword evidence="1" id="KW-1185">Reference proteome</keyword>
<name>A0A1U7WJR6_NICSY</name>
<protein>
    <submittedName>
        <fullName evidence="2">Uncharacterized protein LOC104224883</fullName>
    </submittedName>
</protein>
<organism evidence="1 2">
    <name type="scientific">Nicotiana sylvestris</name>
    <name type="common">Wood tobacco</name>
    <name type="synonym">South American tobacco</name>
    <dbReference type="NCBI Taxonomy" id="4096"/>
    <lineage>
        <taxon>Eukaryota</taxon>
        <taxon>Viridiplantae</taxon>
        <taxon>Streptophyta</taxon>
        <taxon>Embryophyta</taxon>
        <taxon>Tracheophyta</taxon>
        <taxon>Spermatophyta</taxon>
        <taxon>Magnoliopsida</taxon>
        <taxon>eudicotyledons</taxon>
        <taxon>Gunneridae</taxon>
        <taxon>Pentapetalae</taxon>
        <taxon>asterids</taxon>
        <taxon>lamiids</taxon>
        <taxon>Solanales</taxon>
        <taxon>Solanaceae</taxon>
        <taxon>Nicotianoideae</taxon>
        <taxon>Nicotianeae</taxon>
        <taxon>Nicotiana</taxon>
    </lineage>
</organism>
<reference evidence="2" key="2">
    <citation type="submission" date="2025-08" db="UniProtKB">
        <authorList>
            <consortium name="RefSeq"/>
        </authorList>
    </citation>
    <scope>IDENTIFICATION</scope>
    <source>
        <tissue evidence="2">Leaf</tissue>
    </source>
</reference>
<evidence type="ECO:0000313" key="1">
    <source>
        <dbReference type="Proteomes" id="UP000189701"/>
    </source>
</evidence>
<dbReference type="Proteomes" id="UP000189701">
    <property type="component" value="Unplaced"/>
</dbReference>
<sequence length="135" mass="16038">MLEVWRQALESKGFKLSKTKTEYLECKFSTEPRKVRVEVRLESQVIPSSGNFKYLGSVIHRGREIDEYVIHRIGVGCMKWRLAYRVLYDKRVPPILRGKFYKAVVRPAMMYGVECWPIKNSHIRKMKVAEMRMLR</sequence>
<evidence type="ECO:0000313" key="2">
    <source>
        <dbReference type="RefSeq" id="XP_009774904.1"/>
    </source>
</evidence>
<dbReference type="PANTHER" id="PTHR46238:SF8">
    <property type="entry name" value="ENDONUCLEASE_EXONUCLEASE_PHOSPHATASE DOMAIN-CONTAINING PROTEIN"/>
    <property type="match status" value="1"/>
</dbReference>
<dbReference type="AlphaFoldDB" id="A0A1U7WJR6"/>
<dbReference type="PANTHER" id="PTHR46238">
    <property type="entry name" value="REVERSE TRANSCRIPTASE DOMAIN-CONTAINING PROTEIN"/>
    <property type="match status" value="1"/>
</dbReference>
<reference evidence="1" key="1">
    <citation type="journal article" date="2013" name="Genome Biol.">
        <title>Reference genomes and transcriptomes of Nicotiana sylvestris and Nicotiana tomentosiformis.</title>
        <authorList>
            <person name="Sierro N."/>
            <person name="Battey J.N."/>
            <person name="Ouadi S."/>
            <person name="Bovet L."/>
            <person name="Goepfert S."/>
            <person name="Bakaher N."/>
            <person name="Peitsch M.C."/>
            <person name="Ivanov N.V."/>
        </authorList>
    </citation>
    <scope>NUCLEOTIDE SEQUENCE [LARGE SCALE GENOMIC DNA]</scope>
</reference>
<proteinExistence type="predicted"/>
<dbReference type="STRING" id="4096.A0A1U7WJR6"/>
<accession>A0A1U7WJR6</accession>
<dbReference type="RefSeq" id="XP_009774904.1">
    <property type="nucleotide sequence ID" value="XM_009776602.1"/>
</dbReference>
<gene>
    <name evidence="2" type="primary">LOC104224883</name>
</gene>